<organism evidence="1">
    <name type="scientific">Pyricularia oryzae (strain Y34)</name>
    <name type="common">Rice blast fungus</name>
    <name type="synonym">Magnaporthe oryzae</name>
    <dbReference type="NCBI Taxonomy" id="1143189"/>
    <lineage>
        <taxon>Eukaryota</taxon>
        <taxon>Fungi</taxon>
        <taxon>Dikarya</taxon>
        <taxon>Ascomycota</taxon>
        <taxon>Pezizomycotina</taxon>
        <taxon>Sordariomycetes</taxon>
        <taxon>Sordariomycetidae</taxon>
        <taxon>Magnaporthales</taxon>
        <taxon>Pyriculariaceae</taxon>
        <taxon>Pyricularia</taxon>
    </lineage>
</organism>
<dbReference type="AlphaFoldDB" id="A0AA97P2W8"/>
<dbReference type="EMBL" id="JH793298">
    <property type="protein sequence ID" value="ELQ40950.1"/>
    <property type="molecule type" value="Genomic_DNA"/>
</dbReference>
<reference evidence="1" key="1">
    <citation type="journal article" date="2012" name="PLoS Genet.">
        <title>Comparative analysis of the genomes of two field isolates of the rice blast fungus Magnaporthe oryzae.</title>
        <authorList>
            <person name="Xue M."/>
            <person name="Yang J."/>
            <person name="Li Z."/>
            <person name="Hu S."/>
            <person name="Yao N."/>
            <person name="Dean R.A."/>
            <person name="Zhao W."/>
            <person name="Shen M."/>
            <person name="Zhang H."/>
            <person name="Li C."/>
            <person name="Liu L."/>
            <person name="Cao L."/>
            <person name="Xu X."/>
            <person name="Xing Y."/>
            <person name="Hsiang T."/>
            <person name="Zhang Z."/>
            <person name="Xu J.R."/>
            <person name="Peng Y.L."/>
        </authorList>
    </citation>
    <scope>NUCLEOTIDE SEQUENCE</scope>
    <source>
        <strain evidence="1">Y34</strain>
    </source>
</reference>
<accession>A0AA97P2W8</accession>
<gene>
    <name evidence="1" type="ORF">OOU_Y34scaffold00312g2</name>
</gene>
<proteinExistence type="predicted"/>
<protein>
    <submittedName>
        <fullName evidence="1">Uncharacterized protein</fullName>
    </submittedName>
</protein>
<evidence type="ECO:0000313" key="1">
    <source>
        <dbReference type="EMBL" id="ELQ40950.1"/>
    </source>
</evidence>
<dbReference type="Proteomes" id="UP000011086">
    <property type="component" value="Unassembled WGS sequence"/>
</dbReference>
<sequence>MLFMRVGRENATRPIGFLGRHREPEGRAQRTAWVRVAVAAGLDSQD</sequence>
<name>A0AA97P2W8_PYRO3</name>